<name>A0ABM7ZUE7_STRNI</name>
<organism evidence="2 3">
    <name type="scientific">Streptomyces nigrescens</name>
    <dbReference type="NCBI Taxonomy" id="1920"/>
    <lineage>
        <taxon>Bacteria</taxon>
        <taxon>Bacillati</taxon>
        <taxon>Actinomycetota</taxon>
        <taxon>Actinomycetes</taxon>
        <taxon>Kitasatosporales</taxon>
        <taxon>Streptomycetaceae</taxon>
        <taxon>Streptomyces</taxon>
    </lineage>
</organism>
<protein>
    <recommendedName>
        <fullName evidence="4">Lipoprotein</fullName>
    </recommendedName>
</protein>
<proteinExistence type="predicted"/>
<feature type="chain" id="PRO_5045116033" description="Lipoprotein" evidence="1">
    <location>
        <begin position="36"/>
        <end position="137"/>
    </location>
</feature>
<dbReference type="PROSITE" id="PS51257">
    <property type="entry name" value="PROKAR_LIPOPROTEIN"/>
    <property type="match status" value="1"/>
</dbReference>
<evidence type="ECO:0000313" key="3">
    <source>
        <dbReference type="Proteomes" id="UP001059597"/>
    </source>
</evidence>
<dbReference type="Proteomes" id="UP001059597">
    <property type="component" value="Chromosome"/>
</dbReference>
<keyword evidence="1" id="KW-0732">Signal</keyword>
<gene>
    <name evidence="2" type="ORF">HEK616_34890</name>
</gene>
<accession>A0ABM7ZUE7</accession>
<feature type="signal peptide" evidence="1">
    <location>
        <begin position="1"/>
        <end position="35"/>
    </location>
</feature>
<keyword evidence="3" id="KW-1185">Reference proteome</keyword>
<dbReference type="EMBL" id="AP026073">
    <property type="protein sequence ID" value="BDM70002.1"/>
    <property type="molecule type" value="Genomic_DNA"/>
</dbReference>
<evidence type="ECO:0008006" key="4">
    <source>
        <dbReference type="Google" id="ProtNLM"/>
    </source>
</evidence>
<evidence type="ECO:0000256" key="1">
    <source>
        <dbReference type="SAM" id="SignalP"/>
    </source>
</evidence>
<sequence>MRHSRGSARAVGRAAAAVVVAVLMSSCSSGDPAQAKERQRDYCTKLGSWQDAKHAVATSAAHADSSDAQNARHDIAESAGHAVVDASKRLAQEGLEQGGSHIFDDTVNAVGGDTGAESRAVSYCDSSGFETLVGSAG</sequence>
<evidence type="ECO:0000313" key="2">
    <source>
        <dbReference type="EMBL" id="BDM70002.1"/>
    </source>
</evidence>
<reference evidence="2" key="1">
    <citation type="submission" date="2022-06" db="EMBL/GenBank/DDBJ databases">
        <title>Complete genome sequence of Streptomyces nigrescens HEK616.</title>
        <authorList>
            <person name="Asamizu S."/>
            <person name="Onaka H."/>
        </authorList>
    </citation>
    <scope>NUCLEOTIDE SEQUENCE</scope>
    <source>
        <strain evidence="2">HEK616</strain>
    </source>
</reference>